<dbReference type="Proteomes" id="UP000234881">
    <property type="component" value="Unassembled WGS sequence"/>
</dbReference>
<organism evidence="2 3">
    <name type="scientific">Cohaesibacter celericrescens</name>
    <dbReference type="NCBI Taxonomy" id="2067669"/>
    <lineage>
        <taxon>Bacteria</taxon>
        <taxon>Pseudomonadati</taxon>
        <taxon>Pseudomonadota</taxon>
        <taxon>Alphaproteobacteria</taxon>
        <taxon>Hyphomicrobiales</taxon>
        <taxon>Cohaesibacteraceae</taxon>
    </lineage>
</organism>
<evidence type="ECO:0000313" key="2">
    <source>
        <dbReference type="EMBL" id="PLW78275.1"/>
    </source>
</evidence>
<dbReference type="InterPro" id="IPR050126">
    <property type="entry name" value="Ap4A_hydrolase"/>
</dbReference>
<reference evidence="2 3" key="1">
    <citation type="submission" date="2018-01" db="EMBL/GenBank/DDBJ databases">
        <title>The draft genome sequence of Cohaesibacter sp. H1304.</title>
        <authorList>
            <person name="Wang N.-N."/>
            <person name="Du Z.-J."/>
        </authorList>
    </citation>
    <scope>NUCLEOTIDE SEQUENCE [LARGE SCALE GENOMIC DNA]</scope>
    <source>
        <strain evidence="2 3">H1304</strain>
    </source>
</reference>
<dbReference type="InterPro" id="IPR029052">
    <property type="entry name" value="Metallo-depent_PP-like"/>
</dbReference>
<dbReference type="GO" id="GO:0110154">
    <property type="term" value="P:RNA decapping"/>
    <property type="evidence" value="ECO:0007669"/>
    <property type="project" value="TreeGrafter"/>
</dbReference>
<dbReference type="GO" id="GO:0005737">
    <property type="term" value="C:cytoplasm"/>
    <property type="evidence" value="ECO:0007669"/>
    <property type="project" value="TreeGrafter"/>
</dbReference>
<comment type="caution">
    <text evidence="2">The sequence shown here is derived from an EMBL/GenBank/DDBJ whole genome shotgun (WGS) entry which is preliminary data.</text>
</comment>
<evidence type="ECO:0000313" key="3">
    <source>
        <dbReference type="Proteomes" id="UP000234881"/>
    </source>
</evidence>
<sequence>MHFTVAPNKAKPAKREPMQVTIAQQSRDLGQRQEYRRRLTLTHPPAHIYAIGDVHGCLDLQQKMEKLILADSAAMPGFKLILYLGDLVDRGADCKGVIDHCLSPLPDGYERLSLCGNHDQMFQDFLQAPSLSAEWLGFGGRETLMSYGVDVDQLSAGSMPDDAFAALIGDAVPASHLHFLHQLPVAVTTPDVHFVHAGMRIGVPIQEQDATDLMWIRAEFLVDTPASDRLVVHGHTPASSPRLGPGRIGIDTKAVGGGPLTALHLHGGSHRFLSVVSEA</sequence>
<dbReference type="InterPro" id="IPR004843">
    <property type="entry name" value="Calcineurin-like_PHP"/>
</dbReference>
<dbReference type="PANTHER" id="PTHR42850">
    <property type="entry name" value="METALLOPHOSPHOESTERASE"/>
    <property type="match status" value="1"/>
</dbReference>
<dbReference type="SUPFAM" id="SSF56300">
    <property type="entry name" value="Metallo-dependent phosphatases"/>
    <property type="match status" value="1"/>
</dbReference>
<keyword evidence="3" id="KW-1185">Reference proteome</keyword>
<accession>A0A2N5XV06</accession>
<evidence type="ECO:0000259" key="1">
    <source>
        <dbReference type="Pfam" id="PF00149"/>
    </source>
</evidence>
<gene>
    <name evidence="2" type="ORF">C0081_05320</name>
</gene>
<name>A0A2N5XV06_9HYPH</name>
<feature type="domain" description="Calcineurin-like phosphoesterase" evidence="1">
    <location>
        <begin position="47"/>
        <end position="239"/>
    </location>
</feature>
<dbReference type="GO" id="GO:0016791">
    <property type="term" value="F:phosphatase activity"/>
    <property type="evidence" value="ECO:0007669"/>
    <property type="project" value="TreeGrafter"/>
</dbReference>
<dbReference type="EMBL" id="PKUQ01000009">
    <property type="protein sequence ID" value="PLW78275.1"/>
    <property type="molecule type" value="Genomic_DNA"/>
</dbReference>
<dbReference type="PANTHER" id="PTHR42850:SF4">
    <property type="entry name" value="ZINC-DEPENDENT ENDOPOLYPHOSPHATASE"/>
    <property type="match status" value="1"/>
</dbReference>
<protein>
    <submittedName>
        <fullName evidence="2">Serine/threonine protein phosphatase</fullName>
    </submittedName>
</protein>
<dbReference type="Pfam" id="PF00149">
    <property type="entry name" value="Metallophos"/>
    <property type="match status" value="1"/>
</dbReference>
<proteinExistence type="predicted"/>
<dbReference type="GO" id="GO:0008803">
    <property type="term" value="F:bis(5'-nucleosyl)-tetraphosphatase (symmetrical) activity"/>
    <property type="evidence" value="ECO:0007669"/>
    <property type="project" value="TreeGrafter"/>
</dbReference>
<dbReference type="Gene3D" id="3.60.21.10">
    <property type="match status" value="1"/>
</dbReference>
<dbReference type="OrthoDB" id="9807890at2"/>
<dbReference type="AlphaFoldDB" id="A0A2N5XV06"/>